<evidence type="ECO:0000313" key="2">
    <source>
        <dbReference type="EMBL" id="PSL44376.1"/>
    </source>
</evidence>
<sequence>MKIAITGATGYIGSVLTPLLQTAAHQLRLMVRQQVPGQAGVEFVYGHLLDEDAVTRLVSGADVVIHLAAMISVSDRPDEQLFRVNTNGTRLLAAAARAAGVKRLIHVSSITAYDQSPFDERLDENRRPVSAQQYSYDHSKAVSQAIALEHNGNGMEVIVLAPTAVIGPYDQRPSLIGKAVVNIYNGKLPALFPGGVDFVDVRDVAQAIANALTMGVPGQAYLLSGEWYSLTAFSELIGVIKGKKIALPVLPVWLVMGMLPLVGALARISGGPPFYTRTSVYNLIYSNKKIDNAKARAALLFRPRVLKETLQDTIDWFILTGALK</sequence>
<dbReference type="SUPFAM" id="SSF51735">
    <property type="entry name" value="NAD(P)-binding Rossmann-fold domains"/>
    <property type="match status" value="1"/>
</dbReference>
<organism evidence="2 3">
    <name type="scientific">Chitinophaga niastensis</name>
    <dbReference type="NCBI Taxonomy" id="536980"/>
    <lineage>
        <taxon>Bacteria</taxon>
        <taxon>Pseudomonadati</taxon>
        <taxon>Bacteroidota</taxon>
        <taxon>Chitinophagia</taxon>
        <taxon>Chitinophagales</taxon>
        <taxon>Chitinophagaceae</taxon>
        <taxon>Chitinophaga</taxon>
    </lineage>
</organism>
<reference evidence="2 3" key="1">
    <citation type="submission" date="2018-03" db="EMBL/GenBank/DDBJ databases">
        <title>Genomic Encyclopedia of Archaeal and Bacterial Type Strains, Phase II (KMG-II): from individual species to whole genera.</title>
        <authorList>
            <person name="Goeker M."/>
        </authorList>
    </citation>
    <scope>NUCLEOTIDE SEQUENCE [LARGE SCALE GENOMIC DNA]</scope>
    <source>
        <strain evidence="2 3">DSM 24859</strain>
    </source>
</reference>
<dbReference type="Pfam" id="PF01370">
    <property type="entry name" value="Epimerase"/>
    <property type="match status" value="1"/>
</dbReference>
<dbReference type="Gene3D" id="3.40.50.720">
    <property type="entry name" value="NAD(P)-binding Rossmann-like Domain"/>
    <property type="match status" value="1"/>
</dbReference>
<dbReference type="PANTHER" id="PTHR48079">
    <property type="entry name" value="PROTEIN YEEZ"/>
    <property type="match status" value="1"/>
</dbReference>
<dbReference type="AlphaFoldDB" id="A0A2P8HDR8"/>
<dbReference type="GO" id="GO:0005737">
    <property type="term" value="C:cytoplasm"/>
    <property type="evidence" value="ECO:0007669"/>
    <property type="project" value="TreeGrafter"/>
</dbReference>
<proteinExistence type="predicted"/>
<dbReference type="InterPro" id="IPR036291">
    <property type="entry name" value="NAD(P)-bd_dom_sf"/>
</dbReference>
<keyword evidence="3" id="KW-1185">Reference proteome</keyword>
<dbReference type="InterPro" id="IPR001509">
    <property type="entry name" value="Epimerase_deHydtase"/>
</dbReference>
<dbReference type="OrthoDB" id="9803111at2"/>
<comment type="caution">
    <text evidence="2">The sequence shown here is derived from an EMBL/GenBank/DDBJ whole genome shotgun (WGS) entry which is preliminary data.</text>
</comment>
<name>A0A2P8HDR8_CHINA</name>
<dbReference type="GO" id="GO:0004029">
    <property type="term" value="F:aldehyde dehydrogenase (NAD+) activity"/>
    <property type="evidence" value="ECO:0007669"/>
    <property type="project" value="TreeGrafter"/>
</dbReference>
<feature type="domain" description="NAD-dependent epimerase/dehydratase" evidence="1">
    <location>
        <begin position="3"/>
        <end position="221"/>
    </location>
</feature>
<dbReference type="Proteomes" id="UP000240971">
    <property type="component" value="Unassembled WGS sequence"/>
</dbReference>
<dbReference type="PANTHER" id="PTHR48079:SF6">
    <property type="entry name" value="NAD(P)-BINDING DOMAIN-CONTAINING PROTEIN-RELATED"/>
    <property type="match status" value="1"/>
</dbReference>
<accession>A0A2P8HDR8</accession>
<evidence type="ECO:0000259" key="1">
    <source>
        <dbReference type="Pfam" id="PF01370"/>
    </source>
</evidence>
<dbReference type="InterPro" id="IPR051783">
    <property type="entry name" value="NAD(P)-dependent_oxidoreduct"/>
</dbReference>
<protein>
    <submittedName>
        <fullName evidence="2">Dihydroflavonol-4-reductase</fullName>
    </submittedName>
</protein>
<dbReference type="EMBL" id="PYAW01000006">
    <property type="protein sequence ID" value="PSL44376.1"/>
    <property type="molecule type" value="Genomic_DNA"/>
</dbReference>
<dbReference type="RefSeq" id="WP_106530653.1">
    <property type="nucleotide sequence ID" value="NZ_PYAW01000006.1"/>
</dbReference>
<evidence type="ECO:0000313" key="3">
    <source>
        <dbReference type="Proteomes" id="UP000240971"/>
    </source>
</evidence>
<gene>
    <name evidence="2" type="ORF">CLV51_106242</name>
</gene>